<dbReference type="Proteomes" id="UP000424209">
    <property type="component" value="Segment"/>
</dbReference>
<feature type="domain" description="Nuclease associated modular" evidence="1">
    <location>
        <begin position="124"/>
        <end position="143"/>
    </location>
</feature>
<reference evidence="2 3" key="1">
    <citation type="submission" date="2019-11" db="EMBL/GenBank/DDBJ databases">
        <authorList>
            <person name="Shneider M.M."/>
            <person name="Evseev P.V."/>
            <person name="Timoshina O.Y."/>
            <person name="Mikhailova Y.V."/>
            <person name="Shelenkov A.A."/>
            <person name="Yanushevich Y."/>
            <person name="Shagin Y.A."/>
            <person name="Popova A.V."/>
            <person name="Miroshnikov K.A."/>
        </authorList>
    </citation>
    <scope>NUCLEOTIDE SEQUENCE [LARGE SCALE GENOMIC DNA]</scope>
</reference>
<evidence type="ECO:0000313" key="3">
    <source>
        <dbReference type="Proteomes" id="UP000424209"/>
    </source>
</evidence>
<sequence length="188" mass="21107">MPRRYIGSTSIDRILSGYRGSVKSAKWKNVWHNETKNRPHLFKTRVLNVFDSRDEALSAELQLHTKYDVVKSEKYINMAIAQPNGFFGMPKSGINLTSSHKRKISQSLSGKKRGKYKPMSALGREHISKATSGKNNPMYGKVHPKKGKSIHQPRACCVFCQTESSVGAITRYHKNCGINKLISIGTTL</sequence>
<keyword evidence="2" id="KW-0378">Hydrolase</keyword>
<dbReference type="SUPFAM" id="SSF64496">
    <property type="entry name" value="DNA-binding domain of intron-encoded endonucleases"/>
    <property type="match status" value="1"/>
</dbReference>
<dbReference type="InterPro" id="IPR003611">
    <property type="entry name" value="NUMOD3"/>
</dbReference>
<proteinExistence type="predicted"/>
<organism evidence="2 3">
    <name type="scientific">Acinetobacter phage vB_AbaM_Konradin</name>
    <dbReference type="NCBI Taxonomy" id="2666257"/>
    <lineage>
        <taxon>Viruses</taxon>
        <taxon>Duplodnaviria</taxon>
        <taxon>Heunggongvirae</taxon>
        <taxon>Uroviricota</taxon>
        <taxon>Caudoviricetes</taxon>
        <taxon>Pantevenvirales</taxon>
        <taxon>Straboviridae</taxon>
        <taxon>Twarogvirinae</taxon>
        <taxon>Lazarusvirus</taxon>
        <taxon>Lazarusvirus kronadin</taxon>
    </lineage>
</organism>
<accession>A0A650EW10</accession>
<dbReference type="Pfam" id="PF07460">
    <property type="entry name" value="NUMOD3"/>
    <property type="match status" value="1"/>
</dbReference>
<evidence type="ECO:0000313" key="2">
    <source>
        <dbReference type="EMBL" id="QGT53939.1"/>
    </source>
</evidence>
<dbReference type="GO" id="GO:0003677">
    <property type="term" value="F:DNA binding"/>
    <property type="evidence" value="ECO:0007669"/>
    <property type="project" value="InterPro"/>
</dbReference>
<name>A0A650EW10_9CAUD</name>
<evidence type="ECO:0000259" key="1">
    <source>
        <dbReference type="Pfam" id="PF07460"/>
    </source>
</evidence>
<gene>
    <name evidence="2" type="ORF">Konradin_176</name>
</gene>
<keyword evidence="2" id="KW-0255">Endonuclease</keyword>
<dbReference type="EMBL" id="MN648195">
    <property type="protein sequence ID" value="QGT53939.1"/>
    <property type="molecule type" value="Genomic_DNA"/>
</dbReference>
<keyword evidence="2" id="KW-0540">Nuclease</keyword>
<dbReference type="GO" id="GO:0004519">
    <property type="term" value="F:endonuclease activity"/>
    <property type="evidence" value="ECO:0007669"/>
    <property type="project" value="UniProtKB-KW"/>
</dbReference>
<keyword evidence="3" id="KW-1185">Reference proteome</keyword>
<protein>
    <submittedName>
        <fullName evidence="2">Putative intron endonuclease</fullName>
    </submittedName>
</protein>